<keyword evidence="2" id="KW-1185">Reference proteome</keyword>
<organism evidence="1 2">
    <name type="scientific">Nosema granulosis</name>
    <dbReference type="NCBI Taxonomy" id="83296"/>
    <lineage>
        <taxon>Eukaryota</taxon>
        <taxon>Fungi</taxon>
        <taxon>Fungi incertae sedis</taxon>
        <taxon>Microsporidia</taxon>
        <taxon>Nosematidae</taxon>
        <taxon>Nosema</taxon>
    </lineage>
</organism>
<accession>A0A9P6KX32</accession>
<evidence type="ECO:0000313" key="1">
    <source>
        <dbReference type="EMBL" id="KAF9746901.1"/>
    </source>
</evidence>
<evidence type="ECO:0000313" key="2">
    <source>
        <dbReference type="Proteomes" id="UP000740883"/>
    </source>
</evidence>
<protein>
    <submittedName>
        <fullName evidence="1">Uncharacterized protein</fullName>
    </submittedName>
</protein>
<sequence length="111" mass="13042">MRNNQDNYENEKEGKALSLIITTNAFQKHIRNRINMSKLHLRILFRFRNLSIRNKSKLYHALVNSVLEYPPVPLHVASKAQTQQMQIVQNKAARIITYIRLREGQTNQTVN</sequence>
<name>A0A9P6KX32_9MICR</name>
<comment type="caution">
    <text evidence="1">The sequence shown here is derived from an EMBL/GenBank/DDBJ whole genome shotgun (WGS) entry which is preliminary data.</text>
</comment>
<feature type="non-terminal residue" evidence="1">
    <location>
        <position position="111"/>
    </location>
</feature>
<dbReference type="EMBL" id="SBJO01001351">
    <property type="protein sequence ID" value="KAF9746901.1"/>
    <property type="molecule type" value="Genomic_DNA"/>
</dbReference>
<proteinExistence type="predicted"/>
<gene>
    <name evidence="1" type="ORF">NGRA_3522</name>
</gene>
<reference evidence="1 2" key="1">
    <citation type="journal article" date="2020" name="Genome Biol. Evol.">
        <title>Comparative genomics of strictly vertically transmitted, feminizing microsporidia endosymbionts of amphipod crustaceans.</title>
        <authorList>
            <person name="Cormier A."/>
            <person name="Chebbi M.A."/>
            <person name="Giraud I."/>
            <person name="Wattier R."/>
            <person name="Teixeira M."/>
            <person name="Gilbert C."/>
            <person name="Rigaud T."/>
            <person name="Cordaux R."/>
        </authorList>
    </citation>
    <scope>NUCLEOTIDE SEQUENCE [LARGE SCALE GENOMIC DNA]</scope>
    <source>
        <strain evidence="1 2">Ou3-Ou53</strain>
    </source>
</reference>
<dbReference type="OrthoDB" id="419189at2759"/>
<dbReference type="Proteomes" id="UP000740883">
    <property type="component" value="Unassembled WGS sequence"/>
</dbReference>
<dbReference type="AlphaFoldDB" id="A0A9P6KX32"/>